<dbReference type="OrthoDB" id="1683241at2"/>
<organism evidence="2 3">
    <name type="scientific">Anaerospora hongkongensis</name>
    <dbReference type="NCBI Taxonomy" id="244830"/>
    <lineage>
        <taxon>Bacteria</taxon>
        <taxon>Bacillati</taxon>
        <taxon>Bacillota</taxon>
        <taxon>Negativicutes</taxon>
        <taxon>Selenomonadales</taxon>
        <taxon>Sporomusaceae</taxon>
        <taxon>Anaerospora</taxon>
    </lineage>
</organism>
<dbReference type="Proteomes" id="UP000295063">
    <property type="component" value="Unassembled WGS sequence"/>
</dbReference>
<keyword evidence="1" id="KW-1133">Transmembrane helix</keyword>
<reference evidence="2 3" key="1">
    <citation type="submission" date="2019-03" db="EMBL/GenBank/DDBJ databases">
        <title>Genomic Encyclopedia of Type Strains, Phase IV (KMG-IV): sequencing the most valuable type-strain genomes for metagenomic binning, comparative biology and taxonomic classification.</title>
        <authorList>
            <person name="Goeker M."/>
        </authorList>
    </citation>
    <scope>NUCLEOTIDE SEQUENCE [LARGE SCALE GENOMIC DNA]</scope>
    <source>
        <strain evidence="2 3">DSM 15969</strain>
    </source>
</reference>
<comment type="caution">
    <text evidence="2">The sequence shown here is derived from an EMBL/GenBank/DDBJ whole genome shotgun (WGS) entry which is preliminary data.</text>
</comment>
<accession>A0A4R1Q2F8</accession>
<dbReference type="AlphaFoldDB" id="A0A4R1Q2F8"/>
<evidence type="ECO:0000313" key="2">
    <source>
        <dbReference type="EMBL" id="TCL40130.1"/>
    </source>
</evidence>
<name>A0A4R1Q2F8_9FIRM</name>
<dbReference type="EMBL" id="SLUI01000001">
    <property type="protein sequence ID" value="TCL40130.1"/>
    <property type="molecule type" value="Genomic_DNA"/>
</dbReference>
<feature type="transmembrane region" description="Helical" evidence="1">
    <location>
        <begin position="32"/>
        <end position="50"/>
    </location>
</feature>
<dbReference type="RefSeq" id="WP_132074551.1">
    <property type="nucleotide sequence ID" value="NZ_DALYTA010000018.1"/>
</dbReference>
<keyword evidence="3" id="KW-1185">Reference proteome</keyword>
<gene>
    <name evidence="2" type="ORF">EV210_101331</name>
</gene>
<evidence type="ECO:0000313" key="3">
    <source>
        <dbReference type="Proteomes" id="UP000295063"/>
    </source>
</evidence>
<sequence>MFKLRVALFLAVIAGLLTFISGLVNDTRPITALYRTGISLVVFGCGGFLLGGMAQTLLARAATDTALKGQNIDVTDKPASNEQLSTELAQSDDGFRPLTSDMVKRVYRSS</sequence>
<keyword evidence="1" id="KW-0812">Transmembrane</keyword>
<proteinExistence type="predicted"/>
<protein>
    <submittedName>
        <fullName evidence="2">Uncharacterized protein</fullName>
    </submittedName>
</protein>
<keyword evidence="1" id="KW-0472">Membrane</keyword>
<evidence type="ECO:0000256" key="1">
    <source>
        <dbReference type="SAM" id="Phobius"/>
    </source>
</evidence>